<name>A0ABX4NKK2_9LEPT</name>
<dbReference type="Proteomes" id="UP000231879">
    <property type="component" value="Unassembled WGS sequence"/>
</dbReference>
<dbReference type="InterPro" id="IPR016186">
    <property type="entry name" value="C-type_lectin-like/link_sf"/>
</dbReference>
<dbReference type="EMBL" id="NPDS01000004">
    <property type="protein sequence ID" value="PJZ57202.1"/>
    <property type="molecule type" value="Genomic_DNA"/>
</dbReference>
<dbReference type="InterPro" id="IPR011448">
    <property type="entry name" value="DUF1554"/>
</dbReference>
<dbReference type="Pfam" id="PF07588">
    <property type="entry name" value="DUF1554"/>
    <property type="match status" value="1"/>
</dbReference>
<reference evidence="2 3" key="1">
    <citation type="submission" date="2017-07" db="EMBL/GenBank/DDBJ databases">
        <title>Leptospira spp. isolated from tropical soils.</title>
        <authorList>
            <person name="Thibeaux R."/>
            <person name="Iraola G."/>
            <person name="Ferres I."/>
            <person name="Bierque E."/>
            <person name="Girault D."/>
            <person name="Soupe-Gilbert M.-E."/>
            <person name="Picardeau M."/>
            <person name="Goarant C."/>
        </authorList>
    </citation>
    <scope>NUCLEOTIDE SEQUENCE [LARGE SCALE GENOMIC DNA]</scope>
    <source>
        <strain evidence="2 3">FH4-C-A1</strain>
    </source>
</reference>
<evidence type="ECO:0000313" key="2">
    <source>
        <dbReference type="EMBL" id="PJZ57202.1"/>
    </source>
</evidence>
<keyword evidence="3" id="KW-1185">Reference proteome</keyword>
<organism evidence="2 3">
    <name type="scientific">Leptospira barantonii</name>
    <dbReference type="NCBI Taxonomy" id="2023184"/>
    <lineage>
        <taxon>Bacteria</taxon>
        <taxon>Pseudomonadati</taxon>
        <taxon>Spirochaetota</taxon>
        <taxon>Spirochaetia</taxon>
        <taxon>Leptospirales</taxon>
        <taxon>Leptospiraceae</taxon>
        <taxon>Leptospira</taxon>
    </lineage>
</organism>
<comment type="caution">
    <text evidence="2">The sequence shown here is derived from an EMBL/GenBank/DDBJ whole genome shotgun (WGS) entry which is preliminary data.</text>
</comment>
<proteinExistence type="predicted"/>
<evidence type="ECO:0000259" key="1">
    <source>
        <dbReference type="Pfam" id="PF07588"/>
    </source>
</evidence>
<gene>
    <name evidence="2" type="ORF">CH367_10735</name>
</gene>
<dbReference type="InterPro" id="IPR016187">
    <property type="entry name" value="CTDL_fold"/>
</dbReference>
<protein>
    <recommendedName>
        <fullName evidence="1">DUF1554 domain-containing protein</fullName>
    </recommendedName>
</protein>
<accession>A0ABX4NKK2</accession>
<feature type="domain" description="DUF1554" evidence="1">
    <location>
        <begin position="182"/>
        <end position="319"/>
    </location>
</feature>
<sequence length="343" mass="37487">MSNSLRSNLRLQKRFRFIPKSIQGKNSLSFAVASLGLILINCAQATPIELDSSHSQVGLLLNALMLRSPAYTENSPFFSVVEGQAITIEIPISSRSNLNKVKIFKESNVFDTLSFSEEANVVGSSDNAKVTVRLFTNTDLNCDDENLTLNLKDENGLVVAKVNVRILDSDKCMFFATANGAGYDGNLGGLDGADRICQNEKGNFLPGDKTEYRALLGAQYQRKPSLNDDGGMDWPVRKNLRYYVHSNDSSHSQYFFGTSFSVPATSASSSGIFTIPISENLPLSVSPTPARIWTGYYNSFSTGVDCSGWTSNLSSASGLVVNVSFNDTYDNCDVRHSILCVRL</sequence>
<dbReference type="SUPFAM" id="SSF56436">
    <property type="entry name" value="C-type lectin-like"/>
    <property type="match status" value="1"/>
</dbReference>
<dbReference type="Gene3D" id="3.10.100.10">
    <property type="entry name" value="Mannose-Binding Protein A, subunit A"/>
    <property type="match status" value="1"/>
</dbReference>
<evidence type="ECO:0000313" key="3">
    <source>
        <dbReference type="Proteomes" id="UP000231879"/>
    </source>
</evidence>